<dbReference type="InterPro" id="IPR005202">
    <property type="entry name" value="TF_GRAS"/>
</dbReference>
<keyword evidence="2" id="KW-0805">Transcription regulation</keyword>
<evidence type="ECO:0000256" key="2">
    <source>
        <dbReference type="ARBA" id="ARBA00023015"/>
    </source>
</evidence>
<feature type="region of interest" description="Disordered" evidence="6">
    <location>
        <begin position="342"/>
        <end position="367"/>
    </location>
</feature>
<feature type="region of interest" description="Disordered" evidence="6">
    <location>
        <begin position="267"/>
        <end position="303"/>
    </location>
</feature>
<name>A0A8X7ZKI5_POPTO</name>
<dbReference type="GO" id="GO:0005634">
    <property type="term" value="C:nucleus"/>
    <property type="evidence" value="ECO:0007669"/>
    <property type="project" value="UniProtKB-SubCell"/>
</dbReference>
<feature type="compositionally biased region" description="Basic and acidic residues" evidence="6">
    <location>
        <begin position="288"/>
        <end position="299"/>
    </location>
</feature>
<feature type="region of interest" description="Disordered" evidence="6">
    <location>
        <begin position="56"/>
        <end position="78"/>
    </location>
</feature>
<organism evidence="7 8">
    <name type="scientific">Populus tomentosa</name>
    <name type="common">Chinese white poplar</name>
    <dbReference type="NCBI Taxonomy" id="118781"/>
    <lineage>
        <taxon>Eukaryota</taxon>
        <taxon>Viridiplantae</taxon>
        <taxon>Streptophyta</taxon>
        <taxon>Embryophyta</taxon>
        <taxon>Tracheophyta</taxon>
        <taxon>Spermatophyta</taxon>
        <taxon>Magnoliopsida</taxon>
        <taxon>eudicotyledons</taxon>
        <taxon>Gunneridae</taxon>
        <taxon>Pentapetalae</taxon>
        <taxon>rosids</taxon>
        <taxon>fabids</taxon>
        <taxon>Malpighiales</taxon>
        <taxon>Salicaceae</taxon>
        <taxon>Saliceae</taxon>
        <taxon>Populus</taxon>
    </lineage>
</organism>
<sequence length="854" mass="97199">MDPRLRGYSISINGTQLGNQPISVFSNQNLVSRPRFENAFVDHNCKEFHYIPPYPKPTDLTPYSNPTQKEDSPEDFDFSDGTLRYINQMLMEEDTEDKTCMLQDSLDFQEAEKSFYDVLGKKYPPSPEPNPTFISQNRGNLPDSLPCNYICSSRSDSGYVDDNAWIHNPSDYHPFQLQIPHVSSISQSSCSSSNSVITTVDGLVDSPSSNFKVPDWSGESRSILHFRKGVEEASRFLPCGNDLFLNIEANKFLSQEPKVRTGEVAIKVEKQDGGEHSPSGPRGKKNPHREDEDVEEGRSSKQLAVYTESTLRSEMFDKVLLCMPGKGQPDLTALREAFKSASIKKEQNGQAKGSSGGKGRGKKQSGKREVVDLRTLLINCAQAIAADDRRSANELLKQIRLHSSPFGDGNRRLAHCFADGLEARLAGTGSQIYKGLVSKRTSAADLLKAYRLYLAACPFRKVSNFVSNKTISITAKNSMRLHVIDFGILYGFQWPTFIHRLSCRPGGPPKLRMTGIEFPQPGFRPAERVEETGRRLAAYAKEFKVPFEYNAIAKKWETIQLEELKIDRDEVVVVNCLYRSENLLDETVAVDSPRNIVLDLVRKINPEVFIHGITNGGYNAPFYVTRFREALFHFSAMFDMLETIVPREELERLVIEKEIFGWEALNVIACEGWERVERPETYKQWQVRCLRAGFVQLSFDREIVKQATVKVRQRYHKDFLIDEDSRWLLQGWKGRIIYTLSAWKPAKKDTNAKLGKVNEEVANRFSQRVHLSRVFRWVSCKKQRKKSVLSRVEVDLSLHLSSQIMLSCGLLSWVLSLWGLLILPRELCWGWKQSLVWKYLRAAFDIGLVNRSAT</sequence>
<dbReference type="AlphaFoldDB" id="A0A8X7ZKI5"/>
<comment type="subcellular location">
    <subcellularLocation>
        <location evidence="1">Nucleus</location>
    </subcellularLocation>
</comment>
<feature type="region of interest" description="Leucine repeat II (LRII)" evidence="5">
    <location>
        <begin position="531"/>
        <end position="563"/>
    </location>
</feature>
<proteinExistence type="inferred from homology"/>
<feature type="region of interest" description="Leucine repeat I (LRI)" evidence="5">
    <location>
        <begin position="371"/>
        <end position="431"/>
    </location>
</feature>
<dbReference type="PANTHER" id="PTHR31636">
    <property type="entry name" value="OSJNBA0084A10.13 PROTEIN-RELATED"/>
    <property type="match status" value="1"/>
</dbReference>
<gene>
    <name evidence="7" type="ORF">POTOM_025121</name>
</gene>
<feature type="short sequence motif" description="VHIID" evidence="5">
    <location>
        <begin position="481"/>
        <end position="485"/>
    </location>
</feature>
<feature type="region of interest" description="VHIID" evidence="5">
    <location>
        <begin position="450"/>
        <end position="515"/>
    </location>
</feature>
<evidence type="ECO:0008006" key="9">
    <source>
        <dbReference type="Google" id="ProtNLM"/>
    </source>
</evidence>
<dbReference type="Proteomes" id="UP000886885">
    <property type="component" value="Chromosome 6D"/>
</dbReference>
<protein>
    <recommendedName>
        <fullName evidence="9">Scarecrow-like protein 9</fullName>
    </recommendedName>
</protein>
<evidence type="ECO:0000256" key="4">
    <source>
        <dbReference type="ARBA" id="ARBA00023242"/>
    </source>
</evidence>
<reference evidence="7" key="1">
    <citation type="journal article" date="2020" name="bioRxiv">
        <title>Hybrid origin of Populus tomentosa Carr. identified through genome sequencing and phylogenomic analysis.</title>
        <authorList>
            <person name="An X."/>
            <person name="Gao K."/>
            <person name="Chen Z."/>
            <person name="Li J."/>
            <person name="Yang X."/>
            <person name="Yang X."/>
            <person name="Zhou J."/>
            <person name="Guo T."/>
            <person name="Zhao T."/>
            <person name="Huang S."/>
            <person name="Miao D."/>
            <person name="Khan W.U."/>
            <person name="Rao P."/>
            <person name="Ye M."/>
            <person name="Lei B."/>
            <person name="Liao W."/>
            <person name="Wang J."/>
            <person name="Ji L."/>
            <person name="Li Y."/>
            <person name="Guo B."/>
            <person name="Mustafa N.S."/>
            <person name="Li S."/>
            <person name="Yun Q."/>
            <person name="Keller S.R."/>
            <person name="Mao J."/>
            <person name="Zhang R."/>
            <person name="Strauss S.H."/>
        </authorList>
    </citation>
    <scope>NUCLEOTIDE SEQUENCE</scope>
    <source>
        <strain evidence="7">GM15</strain>
        <tissue evidence="7">Leaf</tissue>
    </source>
</reference>
<evidence type="ECO:0000256" key="3">
    <source>
        <dbReference type="ARBA" id="ARBA00023163"/>
    </source>
</evidence>
<keyword evidence="8" id="KW-1185">Reference proteome</keyword>
<feature type="region of interest" description="SAW" evidence="5">
    <location>
        <begin position="669"/>
        <end position="744"/>
    </location>
</feature>
<comment type="caution">
    <text evidence="7">The sequence shown here is derived from an EMBL/GenBank/DDBJ whole genome shotgun (WGS) entry which is preliminary data.</text>
</comment>
<evidence type="ECO:0000313" key="7">
    <source>
        <dbReference type="EMBL" id="KAG6769482.1"/>
    </source>
</evidence>
<evidence type="ECO:0000256" key="6">
    <source>
        <dbReference type="SAM" id="MobiDB-lite"/>
    </source>
</evidence>
<keyword evidence="3" id="KW-0804">Transcription</keyword>
<evidence type="ECO:0000256" key="5">
    <source>
        <dbReference type="PROSITE-ProRule" id="PRU01191"/>
    </source>
</evidence>
<evidence type="ECO:0000256" key="1">
    <source>
        <dbReference type="ARBA" id="ARBA00004123"/>
    </source>
</evidence>
<comment type="similarity">
    <text evidence="5">Belongs to the GRAS family.</text>
</comment>
<evidence type="ECO:0000313" key="8">
    <source>
        <dbReference type="Proteomes" id="UP000886885"/>
    </source>
</evidence>
<dbReference type="PROSITE" id="PS50985">
    <property type="entry name" value="GRAS"/>
    <property type="match status" value="1"/>
</dbReference>
<comment type="caution">
    <text evidence="5">Lacks conserved residue(s) required for the propagation of feature annotation.</text>
</comment>
<dbReference type="Pfam" id="PF03514">
    <property type="entry name" value="GRAS"/>
    <property type="match status" value="1"/>
</dbReference>
<dbReference type="EMBL" id="JAAWWB010000012">
    <property type="protein sequence ID" value="KAG6769482.1"/>
    <property type="molecule type" value="Genomic_DNA"/>
</dbReference>
<keyword evidence="4" id="KW-0539">Nucleus</keyword>
<dbReference type="OrthoDB" id="47276at2759"/>
<accession>A0A8X7ZKI5</accession>